<keyword evidence="8" id="KW-1185">Reference proteome</keyword>
<evidence type="ECO:0000259" key="6">
    <source>
        <dbReference type="PROSITE" id="PS50011"/>
    </source>
</evidence>
<dbReference type="VEuPathDB" id="FungiDB:HMPREF1541_06431"/>
<keyword evidence="2" id="KW-0808">Transferase</keyword>
<organism evidence="7 8">
    <name type="scientific">Cyphellophora europaea (strain CBS 101466)</name>
    <name type="common">Phialophora europaea</name>
    <dbReference type="NCBI Taxonomy" id="1220924"/>
    <lineage>
        <taxon>Eukaryota</taxon>
        <taxon>Fungi</taxon>
        <taxon>Dikarya</taxon>
        <taxon>Ascomycota</taxon>
        <taxon>Pezizomycotina</taxon>
        <taxon>Eurotiomycetes</taxon>
        <taxon>Chaetothyriomycetidae</taxon>
        <taxon>Chaetothyriales</taxon>
        <taxon>Cyphellophoraceae</taxon>
        <taxon>Cyphellophora</taxon>
    </lineage>
</organism>
<dbReference type="SUPFAM" id="SSF56112">
    <property type="entry name" value="Protein kinase-like (PK-like)"/>
    <property type="match status" value="1"/>
</dbReference>
<dbReference type="GO" id="GO:0004674">
    <property type="term" value="F:protein serine/threonine kinase activity"/>
    <property type="evidence" value="ECO:0007669"/>
    <property type="project" value="UniProtKB-EC"/>
</dbReference>
<name>W2RPH3_CYPE1</name>
<dbReference type="PANTHER" id="PTHR43671:SF13">
    <property type="entry name" value="SERINE_THREONINE-PROTEIN KINASE NEK2"/>
    <property type="match status" value="1"/>
</dbReference>
<dbReference type="GO" id="GO:0005524">
    <property type="term" value="F:ATP binding"/>
    <property type="evidence" value="ECO:0007669"/>
    <property type="project" value="UniProtKB-KW"/>
</dbReference>
<dbReference type="OrthoDB" id="4159521at2759"/>
<dbReference type="GeneID" id="19973770"/>
<keyword evidence="5" id="KW-0067">ATP-binding</keyword>
<evidence type="ECO:0000313" key="8">
    <source>
        <dbReference type="Proteomes" id="UP000030752"/>
    </source>
</evidence>
<keyword evidence="4" id="KW-0418">Kinase</keyword>
<keyword evidence="3" id="KW-0547">Nucleotide-binding</keyword>
<dbReference type="EMBL" id="KB822722">
    <property type="protein sequence ID" value="ETN38396.1"/>
    <property type="molecule type" value="Genomic_DNA"/>
</dbReference>
<evidence type="ECO:0000256" key="4">
    <source>
        <dbReference type="ARBA" id="ARBA00022777"/>
    </source>
</evidence>
<dbReference type="PANTHER" id="PTHR43671">
    <property type="entry name" value="SERINE/THREONINE-PROTEIN KINASE NEK"/>
    <property type="match status" value="1"/>
</dbReference>
<dbReference type="InterPro" id="IPR011009">
    <property type="entry name" value="Kinase-like_dom_sf"/>
</dbReference>
<dbReference type="InterPro" id="IPR050660">
    <property type="entry name" value="NEK_Ser/Thr_kinase"/>
</dbReference>
<dbReference type="AlphaFoldDB" id="W2RPH3"/>
<reference evidence="7 8" key="1">
    <citation type="submission" date="2013-03" db="EMBL/GenBank/DDBJ databases">
        <title>The Genome Sequence of Phialophora europaea CBS 101466.</title>
        <authorList>
            <consortium name="The Broad Institute Genomics Platform"/>
            <person name="Cuomo C."/>
            <person name="de Hoog S."/>
            <person name="Gorbushina A."/>
            <person name="Walker B."/>
            <person name="Young S.K."/>
            <person name="Zeng Q."/>
            <person name="Gargeya S."/>
            <person name="Fitzgerald M."/>
            <person name="Haas B."/>
            <person name="Abouelleil A."/>
            <person name="Allen A.W."/>
            <person name="Alvarado L."/>
            <person name="Arachchi H.M."/>
            <person name="Berlin A.M."/>
            <person name="Chapman S.B."/>
            <person name="Gainer-Dewar J."/>
            <person name="Goldberg J."/>
            <person name="Griggs A."/>
            <person name="Gujja S."/>
            <person name="Hansen M."/>
            <person name="Howarth C."/>
            <person name="Imamovic A."/>
            <person name="Ireland A."/>
            <person name="Larimer J."/>
            <person name="McCowan C."/>
            <person name="Murphy C."/>
            <person name="Pearson M."/>
            <person name="Poon T.W."/>
            <person name="Priest M."/>
            <person name="Roberts A."/>
            <person name="Saif S."/>
            <person name="Shea T."/>
            <person name="Sisk P."/>
            <person name="Sykes S."/>
            <person name="Wortman J."/>
            <person name="Nusbaum C."/>
            <person name="Birren B."/>
        </authorList>
    </citation>
    <scope>NUCLEOTIDE SEQUENCE [LARGE SCALE GENOMIC DNA]</scope>
    <source>
        <strain evidence="7 8">CBS 101466</strain>
    </source>
</reference>
<sequence>MVSSTAAAAATSKQTSINPIWALITRIFVSCIPCLRIRASPTRNHHGYAIYYPEGKSGYLLISHLGTGTQGAALLVLSLADHQLYVRKRKRFPCARFPAANEAELALPHSNIPILFLQIPYQGIDLDGDPSSTTADIWRYCNGGDLARVIDIYKEKVESVPAPIVWRFFRQLLNVVLHIQSARIIHRDIKSDNVFLHWTGGKDASLPDFFLGDFGIAHRLPLGTAAGAHTYDYVVLLGLVKQLMNPALVDLGRVRIPSGQEGSFAALEGFLAKMEAALFRVSGDGDLGGFEAAMRAVEKDLAVEGLKWEVELPGIDLGEMKVVEEGANPIVFETREALFGVESQPPGPWQVAEVERRGKQWVVKRVEQERHREAEAMYSADHKGRS</sequence>
<dbReference type="RefSeq" id="XP_008718985.1">
    <property type="nucleotide sequence ID" value="XM_008720763.1"/>
</dbReference>
<evidence type="ECO:0000256" key="3">
    <source>
        <dbReference type="ARBA" id="ARBA00022741"/>
    </source>
</evidence>
<accession>W2RPH3</accession>
<gene>
    <name evidence="7" type="ORF">HMPREF1541_06431</name>
</gene>
<feature type="domain" description="Protein kinase" evidence="6">
    <location>
        <begin position="59"/>
        <end position="386"/>
    </location>
</feature>
<dbReference type="PROSITE" id="PS50011">
    <property type="entry name" value="PROTEIN_KINASE_DOM"/>
    <property type="match status" value="1"/>
</dbReference>
<evidence type="ECO:0000256" key="1">
    <source>
        <dbReference type="ARBA" id="ARBA00012513"/>
    </source>
</evidence>
<protein>
    <recommendedName>
        <fullName evidence="1">non-specific serine/threonine protein kinase</fullName>
        <ecNumber evidence="1">2.7.11.1</ecNumber>
    </recommendedName>
</protein>
<dbReference type="InterPro" id="IPR000719">
    <property type="entry name" value="Prot_kinase_dom"/>
</dbReference>
<dbReference type="Pfam" id="PF00069">
    <property type="entry name" value="Pkinase"/>
    <property type="match status" value="1"/>
</dbReference>
<evidence type="ECO:0000256" key="5">
    <source>
        <dbReference type="ARBA" id="ARBA00022840"/>
    </source>
</evidence>
<proteinExistence type="predicted"/>
<dbReference type="HOGENOM" id="CLU_789925_0_0_1"/>
<dbReference type="Gene3D" id="1.10.510.10">
    <property type="entry name" value="Transferase(Phosphotransferase) domain 1"/>
    <property type="match status" value="1"/>
</dbReference>
<dbReference type="STRING" id="1220924.W2RPH3"/>
<evidence type="ECO:0000256" key="2">
    <source>
        <dbReference type="ARBA" id="ARBA00022679"/>
    </source>
</evidence>
<dbReference type="Proteomes" id="UP000030752">
    <property type="component" value="Unassembled WGS sequence"/>
</dbReference>
<dbReference type="SMART" id="SM00220">
    <property type="entry name" value="S_TKc"/>
    <property type="match status" value="1"/>
</dbReference>
<dbReference type="EC" id="2.7.11.1" evidence="1"/>
<dbReference type="eggNOG" id="KOG0589">
    <property type="taxonomic scope" value="Eukaryota"/>
</dbReference>
<evidence type="ECO:0000313" key="7">
    <source>
        <dbReference type="EMBL" id="ETN38396.1"/>
    </source>
</evidence>
<dbReference type="PROSITE" id="PS00108">
    <property type="entry name" value="PROTEIN_KINASE_ST"/>
    <property type="match status" value="1"/>
</dbReference>
<dbReference type="InterPro" id="IPR008271">
    <property type="entry name" value="Ser/Thr_kinase_AS"/>
</dbReference>
<dbReference type="InParanoid" id="W2RPH3"/>